<keyword evidence="2" id="KW-1185">Reference proteome</keyword>
<evidence type="ECO:0000313" key="1">
    <source>
        <dbReference type="EMBL" id="OAD91213.1"/>
    </source>
</evidence>
<dbReference type="Proteomes" id="UP000077552">
    <property type="component" value="Unassembled WGS sequence"/>
</dbReference>
<gene>
    <name evidence="1" type="ORF">A7A78_13010</name>
</gene>
<dbReference type="RefSeq" id="WP_068762024.1">
    <property type="nucleotide sequence ID" value="NZ_LXIE01000022.1"/>
</dbReference>
<dbReference type="Pfam" id="PF13469">
    <property type="entry name" value="Sulfotransfer_3"/>
    <property type="match status" value="1"/>
</dbReference>
<dbReference type="InterPro" id="IPR027417">
    <property type="entry name" value="P-loop_NTPase"/>
</dbReference>
<dbReference type="PANTHER" id="PTHR10704">
    <property type="entry name" value="CARBOHYDRATE SULFOTRANSFERASE"/>
    <property type="match status" value="1"/>
</dbReference>
<dbReference type="AlphaFoldDB" id="A0A1A9LDE1"/>
<dbReference type="SUPFAM" id="SSF52540">
    <property type="entry name" value="P-loop containing nucleoside triphosphate hydrolases"/>
    <property type="match status" value="1"/>
</dbReference>
<dbReference type="STRING" id="1385699.A7A78_13010"/>
<protein>
    <submittedName>
        <fullName evidence="1">Uncharacterized protein</fullName>
    </submittedName>
</protein>
<accession>A0A1A9LDE1</accession>
<dbReference type="GO" id="GO:0001517">
    <property type="term" value="F:N-acetylglucosamine 6-O-sulfotransferase activity"/>
    <property type="evidence" value="ECO:0007669"/>
    <property type="project" value="TreeGrafter"/>
</dbReference>
<dbReference type="GO" id="GO:0006790">
    <property type="term" value="P:sulfur compound metabolic process"/>
    <property type="evidence" value="ECO:0007669"/>
    <property type="project" value="TreeGrafter"/>
</dbReference>
<evidence type="ECO:0000313" key="2">
    <source>
        <dbReference type="Proteomes" id="UP000077552"/>
    </source>
</evidence>
<dbReference type="OrthoDB" id="1431348at2"/>
<dbReference type="InterPro" id="IPR051135">
    <property type="entry name" value="Gal/GlcNAc/GalNAc_ST"/>
</dbReference>
<dbReference type="PANTHER" id="PTHR10704:SF44">
    <property type="entry name" value="LD35051P-RELATED"/>
    <property type="match status" value="1"/>
</dbReference>
<dbReference type="Gene3D" id="3.40.50.300">
    <property type="entry name" value="P-loop containing nucleotide triphosphate hydrolases"/>
    <property type="match status" value="1"/>
</dbReference>
<sequence>MKRNILVTGAHRSGSTWTGKIIAESKQVRYVQEPFNLAIKKYKTPLKHWFEHLNSETEANYQEVVKRYLQSFYSTSFQTSFQNLKQIRSATNLYSFLLDVKRRNTCRTLFKDPIALMAAEWFYTEMNCDIILTIRHPAAFIASLKVKDWQFNFNNFLKQDILMQKYLEAYRNEIVEQAASKKDIIEQGILLWNVLHYTILQYREKYCNELYFVKHEDLSIDPLDEFEKIFKFLQLNFSEEIKNKIKETTTSTINTTHKRDARQNIKTWKDRLSKEEIGRIKEETRIVWQHFYSEEDW</sequence>
<comment type="caution">
    <text evidence="1">The sequence shown here is derived from an EMBL/GenBank/DDBJ whole genome shotgun (WGS) entry which is preliminary data.</text>
</comment>
<dbReference type="GO" id="GO:0006044">
    <property type="term" value="P:N-acetylglucosamine metabolic process"/>
    <property type="evidence" value="ECO:0007669"/>
    <property type="project" value="TreeGrafter"/>
</dbReference>
<dbReference type="EMBL" id="LXIE01000022">
    <property type="protein sequence ID" value="OAD91213.1"/>
    <property type="molecule type" value="Genomic_DNA"/>
</dbReference>
<proteinExistence type="predicted"/>
<organism evidence="1 2">
    <name type="scientific">Aequorivita soesokkakensis</name>
    <dbReference type="NCBI Taxonomy" id="1385699"/>
    <lineage>
        <taxon>Bacteria</taxon>
        <taxon>Pseudomonadati</taxon>
        <taxon>Bacteroidota</taxon>
        <taxon>Flavobacteriia</taxon>
        <taxon>Flavobacteriales</taxon>
        <taxon>Flavobacteriaceae</taxon>
        <taxon>Aequorivita</taxon>
    </lineage>
</organism>
<reference evidence="1 2" key="1">
    <citation type="submission" date="2016-05" db="EMBL/GenBank/DDBJ databases">
        <title>Genome sequencing of Vitellibacter soesokkakensis RSSK-12.</title>
        <authorList>
            <person name="Thevarajoo S."/>
            <person name="Selvaratnam C."/>
            <person name="Goh K.M."/>
            <person name="Chan K.-G."/>
            <person name="Chong C.S."/>
        </authorList>
    </citation>
    <scope>NUCLEOTIDE SEQUENCE [LARGE SCALE GENOMIC DNA]</scope>
    <source>
        <strain evidence="1 2">RSSK-12</strain>
    </source>
</reference>
<name>A0A1A9LDE1_9FLAO</name>